<dbReference type="RefSeq" id="WP_116050018.1">
    <property type="nucleotide sequence ID" value="NZ_QUBQ01000008.1"/>
</dbReference>
<evidence type="ECO:0000256" key="2">
    <source>
        <dbReference type="SAM" id="Phobius"/>
    </source>
</evidence>
<evidence type="ECO:0000313" key="4">
    <source>
        <dbReference type="Proteomes" id="UP000261905"/>
    </source>
</evidence>
<evidence type="ECO:0000256" key="1">
    <source>
        <dbReference type="SAM" id="Coils"/>
    </source>
</evidence>
<protein>
    <submittedName>
        <fullName evidence="3">Uncharacterized protein</fullName>
    </submittedName>
</protein>
<feature type="transmembrane region" description="Helical" evidence="2">
    <location>
        <begin position="12"/>
        <end position="38"/>
    </location>
</feature>
<dbReference type="Proteomes" id="UP000261905">
    <property type="component" value="Unassembled WGS sequence"/>
</dbReference>
<evidence type="ECO:0000313" key="3">
    <source>
        <dbReference type="EMBL" id="REK69420.1"/>
    </source>
</evidence>
<organism evidence="3 4">
    <name type="scientific">Paenibacillus paeoniae</name>
    <dbReference type="NCBI Taxonomy" id="2292705"/>
    <lineage>
        <taxon>Bacteria</taxon>
        <taxon>Bacillati</taxon>
        <taxon>Bacillota</taxon>
        <taxon>Bacilli</taxon>
        <taxon>Bacillales</taxon>
        <taxon>Paenibacillaceae</taxon>
        <taxon>Paenibacillus</taxon>
    </lineage>
</organism>
<feature type="coiled-coil region" evidence="1">
    <location>
        <begin position="61"/>
        <end position="116"/>
    </location>
</feature>
<keyword evidence="2" id="KW-0812">Transmembrane</keyword>
<dbReference type="AlphaFoldDB" id="A0A371P1H9"/>
<accession>A0A371P1H9</accession>
<name>A0A371P1H9_9BACL</name>
<comment type="caution">
    <text evidence="3">The sequence shown here is derived from an EMBL/GenBank/DDBJ whole genome shotgun (WGS) entry which is preliminary data.</text>
</comment>
<dbReference type="EMBL" id="QUBQ01000008">
    <property type="protein sequence ID" value="REK69420.1"/>
    <property type="molecule type" value="Genomic_DNA"/>
</dbReference>
<keyword evidence="1" id="KW-0175">Coiled coil</keyword>
<keyword evidence="4" id="KW-1185">Reference proteome</keyword>
<keyword evidence="2" id="KW-1133">Transmembrane helix</keyword>
<keyword evidence="2" id="KW-0472">Membrane</keyword>
<gene>
    <name evidence="3" type="ORF">DX130_25035</name>
</gene>
<dbReference type="OrthoDB" id="9966003at2"/>
<proteinExistence type="predicted"/>
<sequence>MKKKLVERQWYQNFAIHFSVFAGVITLFGLIIAVFSYYQTVKPVIDELKLKQQVVSLSDENDNLLYTNDIIKEEMATLEKELSVLNSRRENLEIELQKKEELLSQMQDEIIMANADAYMSPIITELLYNSVISKENEQNIKEITLEKLYKIEKVSSISESQSKALDLLLEFVNTNINNYSEYNDLLGYRVYIFEQKLKDMGFEFE</sequence>
<reference evidence="3 4" key="1">
    <citation type="submission" date="2018-08" db="EMBL/GenBank/DDBJ databases">
        <title>Paenibacillus sp. M4BSY-1, whole genome shotgun sequence.</title>
        <authorList>
            <person name="Tuo L."/>
        </authorList>
    </citation>
    <scope>NUCLEOTIDE SEQUENCE [LARGE SCALE GENOMIC DNA]</scope>
    <source>
        <strain evidence="3 4">M4BSY-1</strain>
    </source>
</reference>